<feature type="domain" description="DNA primase/polymerase bifunctional N-terminal" evidence="1">
    <location>
        <begin position="6"/>
        <end position="136"/>
    </location>
</feature>
<proteinExistence type="predicted"/>
<dbReference type="EMBL" id="VXRG01000027">
    <property type="protein sequence ID" value="MXY92339.1"/>
    <property type="molecule type" value="Genomic_DNA"/>
</dbReference>
<dbReference type="Pfam" id="PF09250">
    <property type="entry name" value="Prim-Pol"/>
    <property type="match status" value="1"/>
</dbReference>
<dbReference type="Gene3D" id="1.10.10.10">
    <property type="entry name" value="Winged helix-like DNA-binding domain superfamily/Winged helix DNA-binding domain"/>
    <property type="match status" value="1"/>
</dbReference>
<dbReference type="SUPFAM" id="SSF56747">
    <property type="entry name" value="Prim-pol domain"/>
    <property type="match status" value="1"/>
</dbReference>
<organism evidence="2">
    <name type="scientific">Caldilineaceae bacterium SB0664_bin_27</name>
    <dbReference type="NCBI Taxonomy" id="2605260"/>
    <lineage>
        <taxon>Bacteria</taxon>
        <taxon>Bacillati</taxon>
        <taxon>Chloroflexota</taxon>
        <taxon>Caldilineae</taxon>
        <taxon>Caldilineales</taxon>
        <taxon>Caldilineaceae</taxon>
    </lineage>
</organism>
<evidence type="ECO:0000259" key="1">
    <source>
        <dbReference type="SMART" id="SM00943"/>
    </source>
</evidence>
<dbReference type="Pfam" id="PF08707">
    <property type="entry name" value="PriCT_2"/>
    <property type="match status" value="1"/>
</dbReference>
<evidence type="ECO:0000313" key="2">
    <source>
        <dbReference type="EMBL" id="MXY92339.1"/>
    </source>
</evidence>
<reference evidence="2" key="1">
    <citation type="submission" date="2019-09" db="EMBL/GenBank/DDBJ databases">
        <title>Characterisation of the sponge microbiome using genome-centric metagenomics.</title>
        <authorList>
            <person name="Engelberts J.P."/>
            <person name="Robbins S.J."/>
            <person name="De Goeij J.M."/>
            <person name="Aranda M."/>
            <person name="Bell S.C."/>
            <person name="Webster N.S."/>
        </authorList>
    </citation>
    <scope>NUCLEOTIDE SEQUENCE</scope>
    <source>
        <strain evidence="2">SB0664_bin_27</strain>
    </source>
</reference>
<dbReference type="InterPro" id="IPR015330">
    <property type="entry name" value="DNA_primase/pol_bifunc_N"/>
</dbReference>
<accession>A0A6B0YQU2</accession>
<dbReference type="GO" id="GO:0016817">
    <property type="term" value="F:hydrolase activity, acting on acid anhydrides"/>
    <property type="evidence" value="ECO:0007669"/>
    <property type="project" value="InterPro"/>
</dbReference>
<dbReference type="AlphaFoldDB" id="A0A6B0YQU2"/>
<gene>
    <name evidence="2" type="ORF">F4Y42_02710</name>
</gene>
<dbReference type="SMART" id="SM00943">
    <property type="entry name" value="Prim-Pol"/>
    <property type="match status" value="1"/>
</dbReference>
<dbReference type="InterPro" id="IPR014819">
    <property type="entry name" value="PriCT_2"/>
</dbReference>
<comment type="caution">
    <text evidence="2">The sequence shown here is derived from an EMBL/GenBank/DDBJ whole genome shotgun (WGS) entry which is preliminary data.</text>
</comment>
<protein>
    <recommendedName>
        <fullName evidence="1">DNA primase/polymerase bifunctional N-terminal domain-containing protein</fullName>
    </recommendedName>
</protein>
<dbReference type="InterPro" id="IPR036388">
    <property type="entry name" value="WH-like_DNA-bd_sf"/>
</dbReference>
<name>A0A6B0YQU2_9CHLR</name>
<sequence>MDRETAAAERGPHYVVASAADKRPLAKGWLRCGASAEEVEAARADPEQLIGHVPYAAGLLVVDIDTGKGRPVWYWREAVRDHLGAPLFEARTRSGGLHLYYRCDQPVGNRYWEGGEIRCAKGYAVLWDEEAALAALEQIDQVEPVDVSQWPIRYKTEERRRRTRGVRGQTARVRAALRVIPCRVVSYEEWLAVGMALHWGEAYGCVEDGLELWRAWSATDQDRYKDGECAAKWRGFDAEGGLTLGSLFWLAKRYGWKGCRRRGRRTGEKRDRGHPLLNARQVEMHKILTAIARPGKSGRLTVSVLHRTLADHFGCCRETIVRDFKHLKACGYVRIVGQRIIREADGGFVAPVYRPTDPEMERWLRLARANRAPARRVAVVEMAGGVYDIFAAIPGVGSGLPVLRKRSGAESASRAPP</sequence>